<evidence type="ECO:0000313" key="1">
    <source>
        <dbReference type="EMBL" id="KAJ9093447.1"/>
    </source>
</evidence>
<gene>
    <name evidence="1" type="ORF">QFC20_007129</name>
</gene>
<proteinExistence type="predicted"/>
<organism evidence="1 2">
    <name type="scientific">Naganishia adeliensis</name>
    <dbReference type="NCBI Taxonomy" id="92952"/>
    <lineage>
        <taxon>Eukaryota</taxon>
        <taxon>Fungi</taxon>
        <taxon>Dikarya</taxon>
        <taxon>Basidiomycota</taxon>
        <taxon>Agaricomycotina</taxon>
        <taxon>Tremellomycetes</taxon>
        <taxon>Filobasidiales</taxon>
        <taxon>Filobasidiaceae</taxon>
        <taxon>Naganishia</taxon>
    </lineage>
</organism>
<name>A0ACC2V364_9TREE</name>
<evidence type="ECO:0000313" key="2">
    <source>
        <dbReference type="Proteomes" id="UP001230649"/>
    </source>
</evidence>
<sequence length="210" mass="22449">MLSGINTLILTIILAGLHPTRSQLSLAAVSLGGFLLGGFIFARLGLRFTNNAHRQKWWLLVSATTQALFVLVPSVLLTSLKAGKEPLQLEGGWDSVIIGLFAAGSGVQVVMAKSSGTGIPTAMLTSPYADCLLDEHLFAPPLSKQGKDRSVRLGYILSLLSGSFFGGLVQKHSGTIAVVWSALALRIVSVVWIAWLKPEEGKIRLEEEDA</sequence>
<keyword evidence="2" id="KW-1185">Reference proteome</keyword>
<comment type="caution">
    <text evidence="1">The sequence shown here is derived from an EMBL/GenBank/DDBJ whole genome shotgun (WGS) entry which is preliminary data.</text>
</comment>
<protein>
    <submittedName>
        <fullName evidence="1">Uncharacterized protein</fullName>
    </submittedName>
</protein>
<reference evidence="1" key="1">
    <citation type="submission" date="2023-04" db="EMBL/GenBank/DDBJ databases">
        <title>Draft Genome sequencing of Naganishia species isolated from polar environments using Oxford Nanopore Technology.</title>
        <authorList>
            <person name="Leo P."/>
            <person name="Venkateswaran K."/>
        </authorList>
    </citation>
    <scope>NUCLEOTIDE SEQUENCE</scope>
    <source>
        <strain evidence="1">MNA-CCFEE 5262</strain>
    </source>
</reference>
<dbReference type="EMBL" id="JASBWS010000155">
    <property type="protein sequence ID" value="KAJ9093447.1"/>
    <property type="molecule type" value="Genomic_DNA"/>
</dbReference>
<accession>A0ACC2V364</accession>
<dbReference type="Proteomes" id="UP001230649">
    <property type="component" value="Unassembled WGS sequence"/>
</dbReference>